<feature type="transmembrane region" description="Helical" evidence="1">
    <location>
        <begin position="12"/>
        <end position="35"/>
    </location>
</feature>
<gene>
    <name evidence="3" type="ORF">KV112_01575</name>
</gene>
<evidence type="ECO:0000259" key="2">
    <source>
        <dbReference type="Pfam" id="PF13400"/>
    </source>
</evidence>
<name>A0ABU5YEG2_9MYCO</name>
<dbReference type="EMBL" id="JAYJJT010000001">
    <property type="protein sequence ID" value="MEB3048433.1"/>
    <property type="molecule type" value="Genomic_DNA"/>
</dbReference>
<evidence type="ECO:0000313" key="4">
    <source>
        <dbReference type="Proteomes" id="UP001299046"/>
    </source>
</evidence>
<dbReference type="Pfam" id="PF13400">
    <property type="entry name" value="Tad"/>
    <property type="match status" value="1"/>
</dbReference>
<accession>A0ABU5YEG2</accession>
<evidence type="ECO:0000256" key="1">
    <source>
        <dbReference type="SAM" id="Phobius"/>
    </source>
</evidence>
<dbReference type="NCBIfam" id="TIGR03816">
    <property type="entry name" value="tadE_like_DECH"/>
    <property type="match status" value="1"/>
</dbReference>
<sequence>MRGEAGAASVAAAAMVAVLLTVTGGGFLLGSVVIARHRAQSVADLAALAGAAAIPAGPQAACTASERLAAAMTRADGVGCAVDGLDVVVTVTVALPGRRLGQVRATARAGPSG</sequence>
<keyword evidence="4" id="KW-1185">Reference proteome</keyword>
<organism evidence="3 4">
    <name type="scientific">[Mycobacterium] zoologicum</name>
    <dbReference type="NCBI Taxonomy" id="2872311"/>
    <lineage>
        <taxon>Bacteria</taxon>
        <taxon>Bacillati</taxon>
        <taxon>Actinomycetota</taxon>
        <taxon>Actinomycetes</taxon>
        <taxon>Mycobacteriales</taxon>
        <taxon>Mycobacteriaceae</taxon>
        <taxon>Mycolicibacter</taxon>
    </lineage>
</organism>
<protein>
    <submittedName>
        <fullName evidence="3">Rv3654c family TadE-like protein</fullName>
    </submittedName>
</protein>
<proteinExistence type="predicted"/>
<feature type="domain" description="Putative Flp pilus-assembly TadG-like N-terminal" evidence="2">
    <location>
        <begin position="6"/>
        <end position="53"/>
    </location>
</feature>
<keyword evidence="1" id="KW-0472">Membrane</keyword>
<reference evidence="3 4" key="1">
    <citation type="submission" date="2023-12" db="EMBL/GenBank/DDBJ databases">
        <title>Description of new species of Mycobacterium terrae complex isolated from sewage at the Sao Paulo Zoological Park Foundation in Brazil.</title>
        <authorList>
            <person name="Romagnoli C.L."/>
            <person name="Conceicao E.C."/>
            <person name="Machado E."/>
            <person name="Barreto L.B.P.F."/>
            <person name="Sharma A."/>
            <person name="Silva N.M."/>
            <person name="Marques L.E."/>
            <person name="Juliana M.A."/>
            <person name="Lourenco M.C.S."/>
            <person name="Digiampietri L.A."/>
            <person name="Suffys P.N."/>
            <person name="Viana-Niero C."/>
        </authorList>
    </citation>
    <scope>NUCLEOTIDE SEQUENCE [LARGE SCALE GENOMIC DNA]</scope>
    <source>
        <strain evidence="3 4">MYC123</strain>
    </source>
</reference>
<dbReference type="InterPro" id="IPR028087">
    <property type="entry name" value="Tad_N"/>
</dbReference>
<dbReference type="InterPro" id="IPR021202">
    <property type="entry name" value="Rv3654c-like"/>
</dbReference>
<evidence type="ECO:0000313" key="3">
    <source>
        <dbReference type="EMBL" id="MEB3048433.1"/>
    </source>
</evidence>
<keyword evidence="1" id="KW-0812">Transmembrane</keyword>
<dbReference type="Proteomes" id="UP001299046">
    <property type="component" value="Unassembled WGS sequence"/>
</dbReference>
<keyword evidence="1" id="KW-1133">Transmembrane helix</keyword>
<dbReference type="RefSeq" id="WP_224863226.1">
    <property type="nucleotide sequence ID" value="NZ_JAYJJS010000044.1"/>
</dbReference>
<comment type="caution">
    <text evidence="3">The sequence shown here is derived from an EMBL/GenBank/DDBJ whole genome shotgun (WGS) entry which is preliminary data.</text>
</comment>